<reference evidence="3" key="1">
    <citation type="submission" date="2022-10" db="EMBL/GenBank/DDBJ databases">
        <title>Algoriphagus sp. a novel bacteria isolate from halophytes salicornia europaea.</title>
        <authorList>
            <person name="Peng Y."/>
            <person name="Jiang L."/>
            <person name="Lee J."/>
        </authorList>
    </citation>
    <scope>NUCLEOTIDE SEQUENCE</scope>
    <source>
        <strain evidence="3">TR-M5</strain>
    </source>
</reference>
<dbReference type="InterPro" id="IPR025411">
    <property type="entry name" value="DUF4136"/>
</dbReference>
<gene>
    <name evidence="3" type="ORF">OM944_00585</name>
</gene>
<dbReference type="Proteomes" id="UP001163156">
    <property type="component" value="Chromosome"/>
</dbReference>
<accession>A0ABY6MGT0</accession>
<evidence type="ECO:0000259" key="2">
    <source>
        <dbReference type="Pfam" id="PF13590"/>
    </source>
</evidence>
<dbReference type="RefSeq" id="WP_264809521.1">
    <property type="nucleotide sequence ID" value="NZ_CP110226.1"/>
</dbReference>
<organism evidence="3 4">
    <name type="scientific">Algoriphagus halophytocola</name>
    <dbReference type="NCBI Taxonomy" id="2991499"/>
    <lineage>
        <taxon>Bacteria</taxon>
        <taxon>Pseudomonadati</taxon>
        <taxon>Bacteroidota</taxon>
        <taxon>Cytophagia</taxon>
        <taxon>Cytophagales</taxon>
        <taxon>Cyclobacteriaceae</taxon>
        <taxon>Algoriphagus</taxon>
    </lineage>
</organism>
<proteinExistence type="predicted"/>
<evidence type="ECO:0000313" key="3">
    <source>
        <dbReference type="EMBL" id="UZD22997.1"/>
    </source>
</evidence>
<dbReference type="PROSITE" id="PS51257">
    <property type="entry name" value="PROKAR_LIPOPROTEIN"/>
    <property type="match status" value="1"/>
</dbReference>
<feature type="domain" description="DUF4136" evidence="2">
    <location>
        <begin position="33"/>
        <end position="177"/>
    </location>
</feature>
<protein>
    <submittedName>
        <fullName evidence="3">DUF4136 domain-containing protein</fullName>
    </submittedName>
</protein>
<dbReference type="Pfam" id="PF13590">
    <property type="entry name" value="DUF4136"/>
    <property type="match status" value="1"/>
</dbReference>
<evidence type="ECO:0000256" key="1">
    <source>
        <dbReference type="SAM" id="SignalP"/>
    </source>
</evidence>
<keyword evidence="1" id="KW-0732">Signal</keyword>
<evidence type="ECO:0000313" key="4">
    <source>
        <dbReference type="Proteomes" id="UP001163156"/>
    </source>
</evidence>
<feature type="signal peptide" evidence="1">
    <location>
        <begin position="1"/>
        <end position="22"/>
    </location>
</feature>
<dbReference type="Gene3D" id="3.30.160.670">
    <property type="match status" value="1"/>
</dbReference>
<dbReference type="EMBL" id="CP110226">
    <property type="protein sequence ID" value="UZD22997.1"/>
    <property type="molecule type" value="Genomic_DNA"/>
</dbReference>
<feature type="chain" id="PRO_5047076509" evidence="1">
    <location>
        <begin position="23"/>
        <end position="184"/>
    </location>
</feature>
<keyword evidence="4" id="KW-1185">Reference proteome</keyword>
<sequence length="184" mass="20865">MKIFNFIALILLTAWMSSCVSSNVTVEEGSNGEFDLQNYSSYEFLDVEVENSHNEDFKLAVDFLKDEINKQLSAQGLAYKDDGAELQINLGIVVEEKEQTRTTSLATDPFMYTGQRRYTWQSEEIVVNKYKEGSLTMHLVDSESNQAVWVGMVSKIIPSKTEKKQQAIADAVNDIFQEINKTNN</sequence>
<name>A0ABY6MGT0_9BACT</name>